<protein>
    <submittedName>
        <fullName evidence="1">Uncharacterized protein</fullName>
    </submittedName>
</protein>
<dbReference type="EMBL" id="JBHLUN010000017">
    <property type="protein sequence ID" value="MFC0410819.1"/>
    <property type="molecule type" value="Genomic_DNA"/>
</dbReference>
<dbReference type="RefSeq" id="WP_377046573.1">
    <property type="nucleotide sequence ID" value="NZ_JBHLUN010000017.1"/>
</dbReference>
<evidence type="ECO:0000313" key="1">
    <source>
        <dbReference type="EMBL" id="MFC0410819.1"/>
    </source>
</evidence>
<name>A0ABV6JYV0_9PROT</name>
<keyword evidence="2" id="KW-1185">Reference proteome</keyword>
<organism evidence="1 2">
    <name type="scientific">Roseomonas elaeocarpi</name>
    <dbReference type="NCBI Taxonomy" id="907779"/>
    <lineage>
        <taxon>Bacteria</taxon>
        <taxon>Pseudomonadati</taxon>
        <taxon>Pseudomonadota</taxon>
        <taxon>Alphaproteobacteria</taxon>
        <taxon>Acetobacterales</taxon>
        <taxon>Roseomonadaceae</taxon>
        <taxon>Roseomonas</taxon>
    </lineage>
</organism>
<dbReference type="Proteomes" id="UP001589865">
    <property type="component" value="Unassembled WGS sequence"/>
</dbReference>
<sequence>MQDEPITQRTLLSELIAGVHRAVLGREVEEAAAAQQAEALETQARSGPLSGVIADYLGSVLASEPARERLHLLLDTAPAEAVGDAETIRRQERRRFLPPRMGLGGPLFSFGTRPANALMLGRFDLRQARSPFDWLSCSPAMARHCLENDFQELLNIEHYEDVPAAQRPAGRKGATRHRFYEERFRLQAPVFDFEAMEAAGELTDHAPQSTGEAVFLCDGADGRIYSQMGVQRDGRMVFSQAPAGVALHGPYITLPPGRYRARVRFAEGPCAGRGKLDVGGGDNHATMAERPFDLGRLEAGERVLEVGFALAQPTGRIEVRLFTEAGLDGAIEQVSIVQMQESQIADGHASLTASVARFREMMQARGPKYLLQIVEDGHESRAEFLPTIARLDEMFREVALLQVLVSPNRSGDIFPDISLAAQDTGRHKLIVIRPTGRWQTGGFEFRMDEAVLLAALRALALQR</sequence>
<evidence type="ECO:0000313" key="2">
    <source>
        <dbReference type="Proteomes" id="UP001589865"/>
    </source>
</evidence>
<proteinExistence type="predicted"/>
<comment type="caution">
    <text evidence="1">The sequence shown here is derived from an EMBL/GenBank/DDBJ whole genome shotgun (WGS) entry which is preliminary data.</text>
</comment>
<gene>
    <name evidence="1" type="ORF">ACFFGY_21430</name>
</gene>
<reference evidence="1 2" key="1">
    <citation type="submission" date="2024-09" db="EMBL/GenBank/DDBJ databases">
        <authorList>
            <person name="Sun Q."/>
            <person name="Mori K."/>
        </authorList>
    </citation>
    <scope>NUCLEOTIDE SEQUENCE [LARGE SCALE GENOMIC DNA]</scope>
    <source>
        <strain evidence="1 2">TBRC 5777</strain>
    </source>
</reference>
<accession>A0ABV6JYV0</accession>